<dbReference type="AlphaFoldDB" id="A0AAV5IVM3"/>
<sequence length="45" mass="5455">MQISIPAHRLMFIHKERGSTDVRHHFHFGLEMYKSFRNVNKKDQS</sequence>
<evidence type="ECO:0000313" key="2">
    <source>
        <dbReference type="Proteomes" id="UP001054252"/>
    </source>
</evidence>
<protein>
    <submittedName>
        <fullName evidence="1">Uncharacterized protein</fullName>
    </submittedName>
</protein>
<accession>A0AAV5IVM3</accession>
<name>A0AAV5IVM3_9ROSI</name>
<dbReference type="Proteomes" id="UP001054252">
    <property type="component" value="Unassembled WGS sequence"/>
</dbReference>
<organism evidence="1 2">
    <name type="scientific">Rubroshorea leprosula</name>
    <dbReference type="NCBI Taxonomy" id="152421"/>
    <lineage>
        <taxon>Eukaryota</taxon>
        <taxon>Viridiplantae</taxon>
        <taxon>Streptophyta</taxon>
        <taxon>Embryophyta</taxon>
        <taxon>Tracheophyta</taxon>
        <taxon>Spermatophyta</taxon>
        <taxon>Magnoliopsida</taxon>
        <taxon>eudicotyledons</taxon>
        <taxon>Gunneridae</taxon>
        <taxon>Pentapetalae</taxon>
        <taxon>rosids</taxon>
        <taxon>malvids</taxon>
        <taxon>Malvales</taxon>
        <taxon>Dipterocarpaceae</taxon>
        <taxon>Rubroshorea</taxon>
    </lineage>
</organism>
<keyword evidence="2" id="KW-1185">Reference proteome</keyword>
<dbReference type="EMBL" id="BPVZ01000019">
    <property type="protein sequence ID" value="GKV02671.1"/>
    <property type="molecule type" value="Genomic_DNA"/>
</dbReference>
<reference evidence="1 2" key="1">
    <citation type="journal article" date="2021" name="Commun. Biol.">
        <title>The genome of Shorea leprosula (Dipterocarpaceae) highlights the ecological relevance of drought in aseasonal tropical rainforests.</title>
        <authorList>
            <person name="Ng K.K.S."/>
            <person name="Kobayashi M.J."/>
            <person name="Fawcett J.A."/>
            <person name="Hatakeyama M."/>
            <person name="Paape T."/>
            <person name="Ng C.H."/>
            <person name="Ang C.C."/>
            <person name="Tnah L.H."/>
            <person name="Lee C.T."/>
            <person name="Nishiyama T."/>
            <person name="Sese J."/>
            <person name="O'Brien M.J."/>
            <person name="Copetti D."/>
            <person name="Mohd Noor M.I."/>
            <person name="Ong R.C."/>
            <person name="Putra M."/>
            <person name="Sireger I.Z."/>
            <person name="Indrioko S."/>
            <person name="Kosugi Y."/>
            <person name="Izuno A."/>
            <person name="Isagi Y."/>
            <person name="Lee S.L."/>
            <person name="Shimizu K.K."/>
        </authorList>
    </citation>
    <scope>NUCLEOTIDE SEQUENCE [LARGE SCALE GENOMIC DNA]</scope>
    <source>
        <strain evidence="1">214</strain>
    </source>
</reference>
<gene>
    <name evidence="1" type="ORF">SLEP1_g15069</name>
</gene>
<comment type="caution">
    <text evidence="1">The sequence shown here is derived from an EMBL/GenBank/DDBJ whole genome shotgun (WGS) entry which is preliminary data.</text>
</comment>
<evidence type="ECO:0000313" key="1">
    <source>
        <dbReference type="EMBL" id="GKV02671.1"/>
    </source>
</evidence>
<proteinExistence type="predicted"/>